<organism evidence="3 4">
    <name type="scientific">Patulibacter brassicae</name>
    <dbReference type="NCBI Taxonomy" id="1705717"/>
    <lineage>
        <taxon>Bacteria</taxon>
        <taxon>Bacillati</taxon>
        <taxon>Actinomycetota</taxon>
        <taxon>Thermoleophilia</taxon>
        <taxon>Solirubrobacterales</taxon>
        <taxon>Patulibacteraceae</taxon>
        <taxon>Patulibacter</taxon>
    </lineage>
</organism>
<evidence type="ECO:0000256" key="2">
    <source>
        <dbReference type="SAM" id="Phobius"/>
    </source>
</evidence>
<protein>
    <submittedName>
        <fullName evidence="3">SCO6880 family protein</fullName>
    </submittedName>
</protein>
<proteinExistence type="predicted"/>
<feature type="transmembrane region" description="Helical" evidence="2">
    <location>
        <begin position="29"/>
        <end position="48"/>
    </location>
</feature>
<feature type="transmembrane region" description="Helical" evidence="2">
    <location>
        <begin position="55"/>
        <end position="73"/>
    </location>
</feature>
<sequence length="529" mass="57531">MSSTTTTTTSAPRRSHQLGSEEPRVLLGLRWPELTTLGLLLGAGLLVLSARKDPTGVAIGLLLAAIGGVLAWGRHGGLSLAVWTGIAIRHATGTAIGQQQWRRRVTHGTHTAQRGRLAEHVQLPGELGRLHLLETALHEDGTGPRIGVLHDRRADTYTATLLVQATGNFGLLGHPDQDRRLADWAGALEELARDQSPIRRVAWVERTLPQPSDALADHLHEHRDPQLSLDLSPVRSYLELLDQAATATDHHELLISLQITGRAARRHARGRGWTRRETALRVLAGELDLAAQALQHAGLDVRRPLDSHGLVTSVRLGLDPWTRPTTAGAGEAGAASGRVDPANGPSPSDDGGSSESDLAGMARDAARDHVIWDRSQHVTCWIAQWPRQPVRSMFLAPLLMRSDTTRAVAVVMELLGPDRGLRQAETTVADDESAESLRWRTGIRTRRRVAKREQANRAREDELADGHIDIRFTGFVSIAVPTSAGVHARHQALDRVRAQAARCGLRLEVMHGQQPEGLTFTLPLARGLA</sequence>
<keyword evidence="4" id="KW-1185">Reference proteome</keyword>
<feature type="region of interest" description="Disordered" evidence="1">
    <location>
        <begin position="321"/>
        <end position="360"/>
    </location>
</feature>
<dbReference type="RefSeq" id="WP_319955512.1">
    <property type="nucleotide sequence ID" value="NZ_JAXAVX010000013.1"/>
</dbReference>
<feature type="compositionally biased region" description="Low complexity" evidence="1">
    <location>
        <begin position="345"/>
        <end position="357"/>
    </location>
</feature>
<evidence type="ECO:0000256" key="1">
    <source>
        <dbReference type="SAM" id="MobiDB-lite"/>
    </source>
</evidence>
<reference evidence="3 4" key="1">
    <citation type="submission" date="2023-11" db="EMBL/GenBank/DDBJ databases">
        <authorList>
            <person name="Xu M."/>
            <person name="Jiang T."/>
        </authorList>
    </citation>
    <scope>NUCLEOTIDE SEQUENCE [LARGE SCALE GENOMIC DNA]</scope>
    <source>
        <strain evidence="3 4">SD</strain>
    </source>
</reference>
<keyword evidence="2" id="KW-1133">Transmembrane helix</keyword>
<dbReference type="InterPro" id="IPR049978">
    <property type="entry name" value="SCO6880-like"/>
</dbReference>
<evidence type="ECO:0000313" key="4">
    <source>
        <dbReference type="Proteomes" id="UP001277761"/>
    </source>
</evidence>
<dbReference type="NCBIfam" id="NF042935">
    <property type="entry name" value="SCO6880_fam"/>
    <property type="match status" value="1"/>
</dbReference>
<evidence type="ECO:0000313" key="3">
    <source>
        <dbReference type="EMBL" id="MDX8153361.1"/>
    </source>
</evidence>
<dbReference type="EMBL" id="JAXAVX010000013">
    <property type="protein sequence ID" value="MDX8153361.1"/>
    <property type="molecule type" value="Genomic_DNA"/>
</dbReference>
<name>A0ABU4VQZ6_9ACTN</name>
<gene>
    <name evidence="3" type="ORF">SK069_17315</name>
</gene>
<comment type="caution">
    <text evidence="3">The sequence shown here is derived from an EMBL/GenBank/DDBJ whole genome shotgun (WGS) entry which is preliminary data.</text>
</comment>
<accession>A0ABU4VQZ6</accession>
<keyword evidence="2" id="KW-0472">Membrane</keyword>
<keyword evidence="2" id="KW-0812">Transmembrane</keyword>
<feature type="compositionally biased region" description="Low complexity" evidence="1">
    <location>
        <begin position="327"/>
        <end position="337"/>
    </location>
</feature>
<dbReference type="Proteomes" id="UP001277761">
    <property type="component" value="Unassembled WGS sequence"/>
</dbReference>